<dbReference type="PRINTS" id="PR01438">
    <property type="entry name" value="UNVRSLSTRESS"/>
</dbReference>
<protein>
    <submittedName>
        <fullName evidence="3">Nucleotide-binding universal stress protein, UspA family</fullName>
    </submittedName>
</protein>
<dbReference type="SUPFAM" id="SSF52402">
    <property type="entry name" value="Adenine nucleotide alpha hydrolases-like"/>
    <property type="match status" value="2"/>
</dbReference>
<dbReference type="CDD" id="cd00293">
    <property type="entry name" value="USP-like"/>
    <property type="match status" value="2"/>
</dbReference>
<dbReference type="InterPro" id="IPR006016">
    <property type="entry name" value="UspA"/>
</dbReference>
<gene>
    <name evidence="3" type="ORF">HLUCCA11_21375</name>
</gene>
<dbReference type="AlphaFoldDB" id="A0A0P7ZCU4"/>
<name>A0A0P7ZCU4_9CYAN</name>
<dbReference type="STRING" id="1666911.HLUCCA11_21375"/>
<feature type="domain" description="UspA" evidence="2">
    <location>
        <begin position="1"/>
        <end position="134"/>
    </location>
</feature>
<dbReference type="InterPro" id="IPR014729">
    <property type="entry name" value="Rossmann-like_a/b/a_fold"/>
</dbReference>
<sequence>MFKRVLICTDFSDSLQRLADFVPDLAQGCMNHIVFFHNVPLMTSREIPCVDEEKVLEAKALLKQAESEVPDGVTVKIEVASGRASDNIIRAAKKHNSDIIFSGMTTKSALNERLFGSTTLDIADKVDAPILIMRPQLVSTYRVAELSQRCQHLFNYLLVPYDGSASAKKLVGHIKDKIQSDPTGALETCLLCWVVDDSGRISSKDLADAAQTELARVKAELEGFGTEIITEVRVGNPLEEILKTGEVHDISAIAVCSGKSGGILKLTVPSFTNAILRESWHPIIHFPRHQ</sequence>
<comment type="similarity">
    <text evidence="1">Belongs to the universal stress protein A family.</text>
</comment>
<evidence type="ECO:0000256" key="1">
    <source>
        <dbReference type="ARBA" id="ARBA00008791"/>
    </source>
</evidence>
<accession>A0A0P7ZCU4</accession>
<organism evidence="3 4">
    <name type="scientific">Phormidesmis priestleyi Ana</name>
    <dbReference type="NCBI Taxonomy" id="1666911"/>
    <lineage>
        <taxon>Bacteria</taxon>
        <taxon>Bacillati</taxon>
        <taxon>Cyanobacteriota</taxon>
        <taxon>Cyanophyceae</taxon>
        <taxon>Leptolyngbyales</taxon>
        <taxon>Leptolyngbyaceae</taxon>
        <taxon>Phormidesmis</taxon>
    </lineage>
</organism>
<proteinExistence type="inferred from homology"/>
<dbReference type="Proteomes" id="UP000050465">
    <property type="component" value="Unassembled WGS sequence"/>
</dbReference>
<dbReference type="Pfam" id="PF00582">
    <property type="entry name" value="Usp"/>
    <property type="match status" value="2"/>
</dbReference>
<dbReference type="Gene3D" id="3.40.50.620">
    <property type="entry name" value="HUPs"/>
    <property type="match status" value="2"/>
</dbReference>
<dbReference type="InterPro" id="IPR006015">
    <property type="entry name" value="Universal_stress_UspA"/>
</dbReference>
<evidence type="ECO:0000313" key="3">
    <source>
        <dbReference type="EMBL" id="KPQ32489.1"/>
    </source>
</evidence>
<feature type="domain" description="UspA" evidence="2">
    <location>
        <begin position="157"/>
        <end position="284"/>
    </location>
</feature>
<dbReference type="PANTHER" id="PTHR46268">
    <property type="entry name" value="STRESS RESPONSE PROTEIN NHAX"/>
    <property type="match status" value="1"/>
</dbReference>
<dbReference type="EMBL" id="LJZR01000055">
    <property type="protein sequence ID" value="KPQ32489.1"/>
    <property type="molecule type" value="Genomic_DNA"/>
</dbReference>
<dbReference type="PATRIC" id="fig|1666911.3.peg.3406"/>
<evidence type="ECO:0000259" key="2">
    <source>
        <dbReference type="Pfam" id="PF00582"/>
    </source>
</evidence>
<evidence type="ECO:0000313" key="4">
    <source>
        <dbReference type="Proteomes" id="UP000050465"/>
    </source>
</evidence>
<reference evidence="3 4" key="1">
    <citation type="submission" date="2015-09" db="EMBL/GenBank/DDBJ databases">
        <title>Identification and resolution of microdiversity through metagenomic sequencing of parallel consortia.</title>
        <authorList>
            <person name="Nelson W.C."/>
            <person name="Romine M.F."/>
            <person name="Lindemann S.R."/>
        </authorList>
    </citation>
    <scope>NUCLEOTIDE SEQUENCE [LARGE SCALE GENOMIC DNA]</scope>
    <source>
        <strain evidence="3">Ana</strain>
    </source>
</reference>
<comment type="caution">
    <text evidence="3">The sequence shown here is derived from an EMBL/GenBank/DDBJ whole genome shotgun (WGS) entry which is preliminary data.</text>
</comment>
<dbReference type="PANTHER" id="PTHR46268:SF22">
    <property type="entry name" value="SENSOR PROTEIN KDPD-RELATED"/>
    <property type="match status" value="1"/>
</dbReference>